<name>A0AAN6LT84_9PLEO</name>
<evidence type="ECO:0000313" key="3">
    <source>
        <dbReference type="Proteomes" id="UP001280581"/>
    </source>
</evidence>
<dbReference type="Proteomes" id="UP001280581">
    <property type="component" value="Unassembled WGS sequence"/>
</dbReference>
<keyword evidence="3" id="KW-1185">Reference proteome</keyword>
<feature type="region of interest" description="Disordered" evidence="1">
    <location>
        <begin position="60"/>
        <end position="86"/>
    </location>
</feature>
<comment type="caution">
    <text evidence="2">The sequence shown here is derived from an EMBL/GenBank/DDBJ whole genome shotgun (WGS) entry which is preliminary data.</text>
</comment>
<sequence>MSNPLPDSESKRDSSDIPCSFFRRRLRHLHNIPLHTNSSPKSNLNLTTSRGRLYLLDQFNERDPNPSRTTPSPCSPSSSAPSSSCS</sequence>
<accession>A0AAN6LT84</accession>
<evidence type="ECO:0000256" key="1">
    <source>
        <dbReference type="SAM" id="MobiDB-lite"/>
    </source>
</evidence>
<reference evidence="2 3" key="1">
    <citation type="submission" date="2021-02" db="EMBL/GenBank/DDBJ databases">
        <title>Genome assembly of Pseudopithomyces chartarum.</title>
        <authorList>
            <person name="Jauregui R."/>
            <person name="Singh J."/>
            <person name="Voisey C."/>
        </authorList>
    </citation>
    <scope>NUCLEOTIDE SEQUENCE [LARGE SCALE GENOMIC DNA]</scope>
    <source>
        <strain evidence="2 3">AGR01</strain>
    </source>
</reference>
<dbReference type="EMBL" id="WVTA01000010">
    <property type="protein sequence ID" value="KAK3204114.1"/>
    <property type="molecule type" value="Genomic_DNA"/>
</dbReference>
<protein>
    <submittedName>
        <fullName evidence="2">Uncharacterized protein</fullName>
    </submittedName>
</protein>
<gene>
    <name evidence="2" type="ORF">GRF29_106g1736622</name>
</gene>
<dbReference type="AlphaFoldDB" id="A0AAN6LT84"/>
<evidence type="ECO:0000313" key="2">
    <source>
        <dbReference type="EMBL" id="KAK3204114.1"/>
    </source>
</evidence>
<organism evidence="2 3">
    <name type="scientific">Pseudopithomyces chartarum</name>
    <dbReference type="NCBI Taxonomy" id="1892770"/>
    <lineage>
        <taxon>Eukaryota</taxon>
        <taxon>Fungi</taxon>
        <taxon>Dikarya</taxon>
        <taxon>Ascomycota</taxon>
        <taxon>Pezizomycotina</taxon>
        <taxon>Dothideomycetes</taxon>
        <taxon>Pleosporomycetidae</taxon>
        <taxon>Pleosporales</taxon>
        <taxon>Massarineae</taxon>
        <taxon>Didymosphaeriaceae</taxon>
        <taxon>Pseudopithomyces</taxon>
    </lineage>
</organism>
<feature type="compositionally biased region" description="Low complexity" evidence="1">
    <location>
        <begin position="66"/>
        <end position="86"/>
    </location>
</feature>
<proteinExistence type="predicted"/>